<comment type="similarity">
    <text evidence="1">Belongs to the transferase hexapeptide repeat family.</text>
</comment>
<organism evidence="5">
    <name type="scientific">uncultured Sulfurovum sp</name>
    <dbReference type="NCBI Taxonomy" id="269237"/>
    <lineage>
        <taxon>Bacteria</taxon>
        <taxon>Pseudomonadati</taxon>
        <taxon>Campylobacterota</taxon>
        <taxon>Epsilonproteobacteria</taxon>
        <taxon>Campylobacterales</taxon>
        <taxon>Sulfurovaceae</taxon>
        <taxon>Sulfurovum</taxon>
        <taxon>environmental samples</taxon>
    </lineage>
</organism>
<evidence type="ECO:0000256" key="4">
    <source>
        <dbReference type="ARBA" id="ARBA00023315"/>
    </source>
</evidence>
<dbReference type="InterPro" id="IPR018357">
    <property type="entry name" value="Hexapep_transf_CS"/>
</dbReference>
<sequence>MITTLRNYLRLLLLTPFYLILTKLYKMNISSSARISLGAKLDKTHPEGLYIGNESYVASGAIVFSHDYARGLHTDTHIGKQCFIGANAIIMPGIIIGDNVIVGAGAVVTKDIASGCIVAGNPARVIKDNINTVKYGKLVND</sequence>
<name>A0A6S6UI25_9BACT</name>
<dbReference type="AlphaFoldDB" id="A0A6S6UI25"/>
<proteinExistence type="inferred from homology"/>
<evidence type="ECO:0000313" key="5">
    <source>
        <dbReference type="EMBL" id="CAA6826909.1"/>
    </source>
</evidence>
<gene>
    <name evidence="5" type="ORF">HELGO_WM1669</name>
</gene>
<evidence type="ECO:0000256" key="3">
    <source>
        <dbReference type="ARBA" id="ARBA00022737"/>
    </source>
</evidence>
<evidence type="ECO:0000256" key="1">
    <source>
        <dbReference type="ARBA" id="ARBA00007274"/>
    </source>
</evidence>
<evidence type="ECO:0000256" key="2">
    <source>
        <dbReference type="ARBA" id="ARBA00022679"/>
    </source>
</evidence>
<dbReference type="InterPro" id="IPR050179">
    <property type="entry name" value="Trans_hexapeptide_repeat"/>
</dbReference>
<keyword evidence="4" id="KW-0012">Acyltransferase</keyword>
<accession>A0A6S6UI25</accession>
<reference evidence="5" key="1">
    <citation type="submission" date="2020-01" db="EMBL/GenBank/DDBJ databases">
        <authorList>
            <person name="Meier V. D."/>
            <person name="Meier V D."/>
        </authorList>
    </citation>
    <scope>NUCLEOTIDE SEQUENCE</scope>
    <source>
        <strain evidence="5">HLG_WM_MAG_01</strain>
    </source>
</reference>
<dbReference type="SUPFAM" id="SSF51161">
    <property type="entry name" value="Trimeric LpxA-like enzymes"/>
    <property type="match status" value="1"/>
</dbReference>
<dbReference type="InterPro" id="IPR011004">
    <property type="entry name" value="Trimer_LpxA-like_sf"/>
</dbReference>
<dbReference type="EMBL" id="CACVAS010000147">
    <property type="protein sequence ID" value="CAA6826909.1"/>
    <property type="molecule type" value="Genomic_DNA"/>
</dbReference>
<dbReference type="InterPro" id="IPR001451">
    <property type="entry name" value="Hexapep"/>
</dbReference>
<dbReference type="PANTHER" id="PTHR43300">
    <property type="entry name" value="ACETYLTRANSFERASE"/>
    <property type="match status" value="1"/>
</dbReference>
<keyword evidence="2 5" id="KW-0808">Transferase</keyword>
<protein>
    <submittedName>
        <fullName evidence="5">Acetyltransferase</fullName>
    </submittedName>
</protein>
<keyword evidence="3" id="KW-0677">Repeat</keyword>
<dbReference type="GO" id="GO:0016746">
    <property type="term" value="F:acyltransferase activity"/>
    <property type="evidence" value="ECO:0007669"/>
    <property type="project" value="UniProtKB-KW"/>
</dbReference>
<dbReference type="PROSITE" id="PS00101">
    <property type="entry name" value="HEXAPEP_TRANSFERASES"/>
    <property type="match status" value="1"/>
</dbReference>
<dbReference type="Gene3D" id="2.160.10.10">
    <property type="entry name" value="Hexapeptide repeat proteins"/>
    <property type="match status" value="1"/>
</dbReference>
<dbReference type="Pfam" id="PF14602">
    <property type="entry name" value="Hexapep_2"/>
    <property type="match status" value="1"/>
</dbReference>